<dbReference type="Proteomes" id="UP000585614">
    <property type="component" value="Unassembled WGS sequence"/>
</dbReference>
<proteinExistence type="predicted"/>
<comment type="caution">
    <text evidence="1">The sequence shown here is derived from an EMBL/GenBank/DDBJ whole genome shotgun (WGS) entry which is preliminary data.</text>
</comment>
<name>A0A7J7SXP9_RHIFE</name>
<dbReference type="AlphaFoldDB" id="A0A7J7SXP9"/>
<evidence type="ECO:0000313" key="1">
    <source>
        <dbReference type="EMBL" id="KAF6293134.1"/>
    </source>
</evidence>
<evidence type="ECO:0000313" key="2">
    <source>
        <dbReference type="Proteomes" id="UP000585614"/>
    </source>
</evidence>
<dbReference type="EMBL" id="JACAGC010000021">
    <property type="protein sequence ID" value="KAF6293134.1"/>
    <property type="molecule type" value="Genomic_DNA"/>
</dbReference>
<accession>A0A7J7SXP9</accession>
<protein>
    <submittedName>
        <fullName evidence="1">Uncharacterized protein</fullName>
    </submittedName>
</protein>
<organism evidence="1 2">
    <name type="scientific">Rhinolophus ferrumequinum</name>
    <name type="common">Greater horseshoe bat</name>
    <dbReference type="NCBI Taxonomy" id="59479"/>
    <lineage>
        <taxon>Eukaryota</taxon>
        <taxon>Metazoa</taxon>
        <taxon>Chordata</taxon>
        <taxon>Craniata</taxon>
        <taxon>Vertebrata</taxon>
        <taxon>Euteleostomi</taxon>
        <taxon>Mammalia</taxon>
        <taxon>Eutheria</taxon>
        <taxon>Laurasiatheria</taxon>
        <taxon>Chiroptera</taxon>
        <taxon>Yinpterochiroptera</taxon>
        <taxon>Rhinolophoidea</taxon>
        <taxon>Rhinolophidae</taxon>
        <taxon>Rhinolophinae</taxon>
        <taxon>Rhinolophus</taxon>
    </lineage>
</organism>
<sequence length="139" mass="16143">MRPKVLLLHTPFSDARSLNCKEVFPSSPTSTLLHQFGLIWMLHSFHQLYNLETWGLFQCNHRNLRCFNLIRSLRKKQNTQLPCAGKPATHTANWGTRRKIKQNHYTGLLLLSVDAATLLWTEPHLELLPESTCYCEILM</sequence>
<reference evidence="1 2" key="1">
    <citation type="journal article" date="2020" name="Nature">
        <title>Six reference-quality genomes reveal evolution of bat adaptations.</title>
        <authorList>
            <person name="Jebb D."/>
            <person name="Huang Z."/>
            <person name="Pippel M."/>
            <person name="Hughes G.M."/>
            <person name="Lavrichenko K."/>
            <person name="Devanna P."/>
            <person name="Winkler S."/>
            <person name="Jermiin L.S."/>
            <person name="Skirmuntt E.C."/>
            <person name="Katzourakis A."/>
            <person name="Burkitt-Gray L."/>
            <person name="Ray D.A."/>
            <person name="Sullivan K.A.M."/>
            <person name="Roscito J.G."/>
            <person name="Kirilenko B.M."/>
            <person name="Davalos L.M."/>
            <person name="Corthals A.P."/>
            <person name="Power M.L."/>
            <person name="Jones G."/>
            <person name="Ransome R.D."/>
            <person name="Dechmann D.K.N."/>
            <person name="Locatelli A.G."/>
            <person name="Puechmaille S.J."/>
            <person name="Fedrigo O."/>
            <person name="Jarvis E.D."/>
            <person name="Hiller M."/>
            <person name="Vernes S.C."/>
            <person name="Myers E.W."/>
            <person name="Teeling E.C."/>
        </authorList>
    </citation>
    <scope>NUCLEOTIDE SEQUENCE [LARGE SCALE GENOMIC DNA]</scope>
    <source>
        <strain evidence="1">MRhiFer1</strain>
        <tissue evidence="1">Lung</tissue>
    </source>
</reference>
<gene>
    <name evidence="1" type="ORF">mRhiFer1_009038</name>
</gene>